<dbReference type="RefSeq" id="WP_233696746.1">
    <property type="nucleotide sequence ID" value="NZ_JAJNBZ010000006.1"/>
</dbReference>
<dbReference type="Proteomes" id="UP001199916">
    <property type="component" value="Unassembled WGS sequence"/>
</dbReference>
<dbReference type="SMART" id="SM00060">
    <property type="entry name" value="FN3"/>
    <property type="match status" value="3"/>
</dbReference>
<dbReference type="EMBL" id="JAJNBZ010000006">
    <property type="protein sequence ID" value="MCE5169860.1"/>
    <property type="molecule type" value="Genomic_DNA"/>
</dbReference>
<feature type="domain" description="Fibronectin type-III" evidence="2">
    <location>
        <begin position="592"/>
        <end position="682"/>
    </location>
</feature>
<name>A0ABS8YHM3_9BACL</name>
<dbReference type="PROSITE" id="PS50853">
    <property type="entry name" value="FN3"/>
    <property type="match status" value="1"/>
</dbReference>
<sequence>MRLNKFGWLCLLLTLIASLMHAAPANAAASKYSGGLLDGVALPTGSAIGQPVGNAVTQLTDNNPATLYEVNRSKLVWHTFSTPTEISAVIVNKYTGHEALIEFYDANHNLLLTYKPVVNDGVESLPDPVSNVTTVVLKTSGSFSTVAEWNVFTTPSVAPSVPTINWIQAGDKTVTLEWGSTGAKAYHVKRATSPGGPYALLASNMKGTAYTDKAVSNGVMYYYVVSAVNEAGESSHSGERSIKPDATKYTGGLLDGLTLKAGASLANPTENVRLLTDNNPSTAYEVNRSKFVWHTFSAPTEISAVIVNKYTGHEAMIEFYDANNNLLLTHKPVVNDGVESLPNPVSNVTTVVLKTSGSFSTVAEWNVFTTPSVAPSVPTINWIQAGDKTVTLEWGSTGAKAYHVKRATSPGGPYALLAPNVKGTAYTDKAVSNGVMYYYVVSAVNEAGESGHSGERSIKPDATKYTGGLLDGLTLKAGASLANPTENVRLLTDNNPSTAYEVNRNKIVWHTFSAPAEISGVIVNKYTGHDAVVEFYDANHNLLLSYKPVTNDSVESLPAPIADVATVVLKTTGSFSTVAEWNVFGKVTAEPPAENILLTGTAGDARAMLSWNMVHAATGYNVKRSDTTGGSYTTIATVTSSTYSYIDTNVVNGKIYYYVVTALHEAGESANSNEVAVMPKAGDNPGPEPGEPGTPGERALLRITLVNGADKEYDLSMTEVSAFISWYEGRAAGTGPITFSIDKHGNNKGPFKQRKDVIIYDKIITFEINSYDKGANGSLNPAESH</sequence>
<organism evidence="3 4">
    <name type="scientific">Paenibacillus profundus</name>
    <dbReference type="NCBI Taxonomy" id="1173085"/>
    <lineage>
        <taxon>Bacteria</taxon>
        <taxon>Bacillati</taxon>
        <taxon>Bacillota</taxon>
        <taxon>Bacilli</taxon>
        <taxon>Bacillales</taxon>
        <taxon>Paenibacillaceae</taxon>
        <taxon>Paenibacillus</taxon>
    </lineage>
</organism>
<evidence type="ECO:0000313" key="3">
    <source>
        <dbReference type="EMBL" id="MCE5169860.1"/>
    </source>
</evidence>
<dbReference type="Gene3D" id="2.60.40.10">
    <property type="entry name" value="Immunoglobulins"/>
    <property type="match status" value="3"/>
</dbReference>
<evidence type="ECO:0000313" key="4">
    <source>
        <dbReference type="Proteomes" id="UP001199916"/>
    </source>
</evidence>
<dbReference type="SUPFAM" id="SSF49265">
    <property type="entry name" value="Fibronectin type III"/>
    <property type="match status" value="3"/>
</dbReference>
<proteinExistence type="predicted"/>
<feature type="chain" id="PRO_5045051037" description="Fibronectin type-III domain-containing protein" evidence="1">
    <location>
        <begin position="23"/>
        <end position="785"/>
    </location>
</feature>
<protein>
    <recommendedName>
        <fullName evidence="2">Fibronectin type-III domain-containing protein</fullName>
    </recommendedName>
</protein>
<evidence type="ECO:0000256" key="1">
    <source>
        <dbReference type="SAM" id="SignalP"/>
    </source>
</evidence>
<dbReference type="InterPro" id="IPR013783">
    <property type="entry name" value="Ig-like_fold"/>
</dbReference>
<accession>A0ABS8YHM3</accession>
<keyword evidence="1" id="KW-0732">Signal</keyword>
<reference evidence="3 4" key="1">
    <citation type="submission" date="2021-11" db="EMBL/GenBank/DDBJ databases">
        <title>Draft genome sequence of Paenibacillus profundus YoMME, a new Gram-positive bacteria with exoelectrogenic properties.</title>
        <authorList>
            <person name="Hubenova Y."/>
            <person name="Hubenova E."/>
            <person name="Manasiev Y."/>
            <person name="Peykov S."/>
            <person name="Mitov M."/>
        </authorList>
    </citation>
    <scope>NUCLEOTIDE SEQUENCE [LARGE SCALE GENOMIC DNA]</scope>
    <source>
        <strain evidence="3 4">YoMME</strain>
    </source>
</reference>
<comment type="caution">
    <text evidence="3">The sequence shown here is derived from an EMBL/GenBank/DDBJ whole genome shotgun (WGS) entry which is preliminary data.</text>
</comment>
<feature type="signal peptide" evidence="1">
    <location>
        <begin position="1"/>
        <end position="22"/>
    </location>
</feature>
<gene>
    <name evidence="3" type="ORF">LQV63_11100</name>
</gene>
<dbReference type="InterPro" id="IPR036116">
    <property type="entry name" value="FN3_sf"/>
</dbReference>
<keyword evidence="4" id="KW-1185">Reference proteome</keyword>
<evidence type="ECO:0000259" key="2">
    <source>
        <dbReference type="PROSITE" id="PS50853"/>
    </source>
</evidence>
<dbReference type="CDD" id="cd00063">
    <property type="entry name" value="FN3"/>
    <property type="match status" value="1"/>
</dbReference>
<dbReference type="InterPro" id="IPR003961">
    <property type="entry name" value="FN3_dom"/>
</dbReference>